<sequence>MTPKAELFGRIEDYCLELLDAQERIEFEKELEFNEELRDEVELHKNIQAAITEMDVLDLKSKLEDIQSKNKPNSSINGSFELLDELNMIQEVNTELTPEELIKSLESLPKVHAYQHELTSNENVHHYYKEQSDSEGVNGYEEDLNGFDMEGLEGLEEAVLELDILNLRETLQHVAKSVEPQYSVEDIDDFLNGELGDDILAEFELELEQNEVLQDEVILHSEIEAALKEDGIINLRSELRNIMETETSWNVSEKSIEDFIDGILDDDLLEEFNVELKENTDLMAEVALREHINEAIAETEIQSLRAGLQAARTKVDRKEVKSIVMPQLEKGTRRIWRNSAAMIIVLIGLAGILNNGLQSPDNMYNKFFDSPTWASERSVSNSIDNIQMAKIFYQSGEYMKVVELLNNTEAGEDEVFVSEFYKGLSYQNLDRYENAVQAYTKVINHGNNLFIEEAEWYKSLCYLKMNHRAEAKQELFAVIDRKGHYEKDAKAILRRLRYSFK</sequence>
<keyword evidence="1" id="KW-1133">Transmembrane helix</keyword>
<dbReference type="EMBL" id="JAPOHD010000063">
    <property type="protein sequence ID" value="MCY1722790.1"/>
    <property type="molecule type" value="Genomic_DNA"/>
</dbReference>
<gene>
    <name evidence="2" type="ORF">OU798_20755</name>
</gene>
<dbReference type="Proteomes" id="UP001145087">
    <property type="component" value="Unassembled WGS sequence"/>
</dbReference>
<proteinExistence type="predicted"/>
<dbReference type="RefSeq" id="WP_343335115.1">
    <property type="nucleotide sequence ID" value="NZ_JAPOHD010000063.1"/>
</dbReference>
<keyword evidence="3" id="KW-1185">Reference proteome</keyword>
<evidence type="ECO:0000256" key="1">
    <source>
        <dbReference type="SAM" id="Phobius"/>
    </source>
</evidence>
<evidence type="ECO:0008006" key="4">
    <source>
        <dbReference type="Google" id="ProtNLM"/>
    </source>
</evidence>
<accession>A0A9X3J9H6</accession>
<dbReference type="AlphaFoldDB" id="A0A9X3J9H6"/>
<protein>
    <recommendedName>
        <fullName evidence="4">Tetratricopeptide repeat protein</fullName>
    </recommendedName>
</protein>
<evidence type="ECO:0000313" key="2">
    <source>
        <dbReference type="EMBL" id="MCY1722790.1"/>
    </source>
</evidence>
<dbReference type="SUPFAM" id="SSF48452">
    <property type="entry name" value="TPR-like"/>
    <property type="match status" value="1"/>
</dbReference>
<dbReference type="Gene3D" id="1.25.40.10">
    <property type="entry name" value="Tetratricopeptide repeat domain"/>
    <property type="match status" value="1"/>
</dbReference>
<organism evidence="2 3">
    <name type="scientific">Draconibacterium aestuarii</name>
    <dbReference type="NCBI Taxonomy" id="2998507"/>
    <lineage>
        <taxon>Bacteria</taxon>
        <taxon>Pseudomonadati</taxon>
        <taxon>Bacteroidota</taxon>
        <taxon>Bacteroidia</taxon>
        <taxon>Marinilabiliales</taxon>
        <taxon>Prolixibacteraceae</taxon>
        <taxon>Draconibacterium</taxon>
    </lineage>
</organism>
<name>A0A9X3J9H6_9BACT</name>
<evidence type="ECO:0000313" key="3">
    <source>
        <dbReference type="Proteomes" id="UP001145087"/>
    </source>
</evidence>
<feature type="transmembrane region" description="Helical" evidence="1">
    <location>
        <begin position="335"/>
        <end position="353"/>
    </location>
</feature>
<comment type="caution">
    <text evidence="2">The sequence shown here is derived from an EMBL/GenBank/DDBJ whole genome shotgun (WGS) entry which is preliminary data.</text>
</comment>
<keyword evidence="1" id="KW-0812">Transmembrane</keyword>
<reference evidence="2" key="1">
    <citation type="submission" date="2022-11" db="EMBL/GenBank/DDBJ databases">
        <title>Marilongibacter aestuarii gen. nov., sp. nov., isolated from tidal flat sediment.</title>
        <authorList>
            <person name="Jiayan W."/>
        </authorList>
    </citation>
    <scope>NUCLEOTIDE SEQUENCE</scope>
    <source>
        <strain evidence="2">Z1-6</strain>
    </source>
</reference>
<dbReference type="InterPro" id="IPR011990">
    <property type="entry name" value="TPR-like_helical_dom_sf"/>
</dbReference>
<keyword evidence="1" id="KW-0472">Membrane</keyword>